<dbReference type="Proteomes" id="UP000640509">
    <property type="component" value="Unassembled WGS sequence"/>
</dbReference>
<keyword evidence="2" id="KW-1185">Reference proteome</keyword>
<protein>
    <submittedName>
        <fullName evidence="1">Uncharacterized protein</fullName>
    </submittedName>
</protein>
<name>A0ABQ1VM79_9RHOB</name>
<comment type="caution">
    <text evidence="1">The sequence shown here is derived from an EMBL/GenBank/DDBJ whole genome shotgun (WGS) entry which is preliminary data.</text>
</comment>
<proteinExistence type="predicted"/>
<reference evidence="2" key="1">
    <citation type="journal article" date="2019" name="Int. J. Syst. Evol. Microbiol.">
        <title>The Global Catalogue of Microorganisms (GCM) 10K type strain sequencing project: providing services to taxonomists for standard genome sequencing and annotation.</title>
        <authorList>
            <consortium name="The Broad Institute Genomics Platform"/>
            <consortium name="The Broad Institute Genome Sequencing Center for Infectious Disease"/>
            <person name="Wu L."/>
            <person name="Ma J."/>
        </authorList>
    </citation>
    <scope>NUCLEOTIDE SEQUENCE [LARGE SCALE GENOMIC DNA]</scope>
    <source>
        <strain evidence="2">CGMCC 1.15419</strain>
    </source>
</reference>
<evidence type="ECO:0000313" key="2">
    <source>
        <dbReference type="Proteomes" id="UP000640509"/>
    </source>
</evidence>
<evidence type="ECO:0000313" key="1">
    <source>
        <dbReference type="EMBL" id="GGF75048.1"/>
    </source>
</evidence>
<organism evidence="1 2">
    <name type="scientific">Paracoccus acridae</name>
    <dbReference type="NCBI Taxonomy" id="1795310"/>
    <lineage>
        <taxon>Bacteria</taxon>
        <taxon>Pseudomonadati</taxon>
        <taxon>Pseudomonadota</taxon>
        <taxon>Alphaproteobacteria</taxon>
        <taxon>Rhodobacterales</taxon>
        <taxon>Paracoccaceae</taxon>
        <taxon>Paracoccus</taxon>
    </lineage>
</organism>
<accession>A0ABQ1VM79</accession>
<dbReference type="EMBL" id="BMIV01000012">
    <property type="protein sequence ID" value="GGF75048.1"/>
    <property type="molecule type" value="Genomic_DNA"/>
</dbReference>
<gene>
    <name evidence="1" type="ORF">GCM10011402_29640</name>
</gene>
<sequence length="74" mass="7862">MTPAEIGVLALWLNRNAAGPIVAVNWTGPTDEPQTGPEAVGLLAQGLLTRQVQHFEGFRIDVLATAKQESVQAP</sequence>